<reference evidence="5" key="1">
    <citation type="submission" date="2021-02" db="EMBL/GenBank/DDBJ databases">
        <authorList>
            <person name="Dougan E. K."/>
            <person name="Rhodes N."/>
            <person name="Thang M."/>
            <person name="Chan C."/>
        </authorList>
    </citation>
    <scope>NUCLEOTIDE SEQUENCE</scope>
</reference>
<dbReference type="PANTHER" id="PTHR24189">
    <property type="entry name" value="MYOTROPHIN"/>
    <property type="match status" value="1"/>
</dbReference>
<keyword evidence="6" id="KW-1185">Reference proteome</keyword>
<sequence length="1545" mass="171710">MESDNERSRPSSKEIDAESPLLHGEARVFCSMHIHVLLVSVLILHLQAIRDDHFAYLDAACLNVDADNAAATSTCPEAKIVSNTFELNYSYARDLDFMDDWALKAYPSCVGPATCSATVSPVINSTDPFVGSKALITAWSDCQLAKGSQLFLCGRHATSCAAAVTIPTGFSRLRHLLSYSISARRMQRLDAMHSIFQDFVLEGLMLLNAMATIGAVFWLVRELYMLFAMPAFDLRAIDVDEHLVIPEAIDIMLEGMLDAICFVLGCMLLLLAASTFLKKFGSNDNPTDAIILTYPLIFGPAALLRIFLCISRRLLYHTLFKHGVIIDFSTGVSQHDFLLTWSYLGFAVAVGILGLDAYRHVHEGNVTAKAMTINAIVFTSPLYYMVSSLLNSLRLEQEAIQRMCLQKLGTGHGSEEVSPSATHKLCPISEGGICSAARARTDLHVSIKVAKQDASSNERFGLRDMFWVPRLVSGTGRSTCGALLLVMSMPTMAILTMLLALVSMAWFIKHRTDVPEITSIVADVPGLHPNFTPEVQDYSLFILDTYTGFTLTSKADPERTTFLKNRVFDGSSEIDDASGESSSGVLIHTVPLRRVNASYPTIIHLTAGTFSQAQPWEYERMVQTYTITVVHVMPHFRTLMLTGILDNGEEFEECNSGKNVERSALAIPDNLVSLRVEAAFDQFYFGIPYRNVRSGRVTTVFKTWNEDTKVGKWRCEGWCQRELYCLGFQESREGCFFAMASAAALRCDAVLDTQSRSRPYREILNLTAQICSANSPTCLPEINTESGVVRADISALILHDGVVEQIPAVMFKATLISASTLHNFLQQKVSFQLGTPSVRLLIRSADAVKFKYETLAAERMPWVENHNMGPAQKIAVSLSYNALDMTSPNVTVFVAALFDDEDFYLEWASDQPEVLDPYKIWVIFPECESEEMALYDACGGSWNTSLGQASVNKWSPDLTMRGQIRSKVSDKIFRPRELHVFLSFGGQIQPLQHLVRESCNVPICRGNFDKCFATSCKSDQCKEACLQEAYNFCSDEKHRGRTLGMLIPREHSTSARLWMAQKRFRTWLQVRIFPEFEKLFTIEVILDIATGCAYGTGLFSIVRPWFLTRMGTPMGFKILEALMSNDDEDLELDLPFEQNPVMTAMFDNSKEDFLTMLPLPVVAMYKPKLRALTLPVCLSTDPKSAFINSDILAYFVDKILVETSDYFESHMAQNSIKDLAECARRKGRAFKPLDCRSSASFHELPDGSRPSLYELAPSEGVLKSMITVCNVSGVLEHGQTLLHLASAKSYAAALRQVLEKRGNSRPDINAESTMVRPASALMVLVTKMTALHTASETGCLDCAKLLLSHGANKEARMSLKGFPKMFDTEFDLWMYKAMNDVQKKGETRTYPSLVQVRPIHLAAKHGCCDCIELLIMHHADVDDAMVLAYEHNYYNKSNEDRSHVATASFMGADACFIRPLDLALAYSANTDEGKVCVKNLLLAGAATDHIVVDAQGELLEDAGFLKRLEVVNATANATPQVTKCKHWTLNIKTKGTSPGLLIQEM</sequence>
<dbReference type="InterPro" id="IPR002110">
    <property type="entry name" value="Ankyrin_rpt"/>
</dbReference>
<organism evidence="5 6">
    <name type="scientific">Symbiodinium natans</name>
    <dbReference type="NCBI Taxonomy" id="878477"/>
    <lineage>
        <taxon>Eukaryota</taxon>
        <taxon>Sar</taxon>
        <taxon>Alveolata</taxon>
        <taxon>Dinophyceae</taxon>
        <taxon>Suessiales</taxon>
        <taxon>Symbiodiniaceae</taxon>
        <taxon>Symbiodinium</taxon>
    </lineage>
</organism>
<dbReference type="PROSITE" id="PS50088">
    <property type="entry name" value="ANK_REPEAT"/>
    <property type="match status" value="1"/>
</dbReference>
<dbReference type="InterPro" id="IPR050745">
    <property type="entry name" value="Multifunctional_regulatory"/>
</dbReference>
<gene>
    <name evidence="5" type="ORF">SNAT2548_LOCUS30162</name>
</gene>
<keyword evidence="4" id="KW-0812">Transmembrane</keyword>
<dbReference type="Pfam" id="PF12796">
    <property type="entry name" value="Ank_2"/>
    <property type="match status" value="1"/>
</dbReference>
<evidence type="ECO:0000313" key="5">
    <source>
        <dbReference type="EMBL" id="CAE7538014.1"/>
    </source>
</evidence>
<dbReference type="EMBL" id="CAJNDS010002593">
    <property type="protein sequence ID" value="CAE7538014.1"/>
    <property type="molecule type" value="Genomic_DNA"/>
</dbReference>
<accession>A0A812TU44</accession>
<evidence type="ECO:0000256" key="2">
    <source>
        <dbReference type="ARBA" id="ARBA00023043"/>
    </source>
</evidence>
<feature type="transmembrane region" description="Helical" evidence="4">
    <location>
        <begin position="480"/>
        <end position="508"/>
    </location>
</feature>
<dbReference type="Proteomes" id="UP000604046">
    <property type="component" value="Unassembled WGS sequence"/>
</dbReference>
<dbReference type="OrthoDB" id="420091at2759"/>
<dbReference type="PROSITE" id="PS50297">
    <property type="entry name" value="ANK_REP_REGION"/>
    <property type="match status" value="1"/>
</dbReference>
<feature type="transmembrane region" description="Helical" evidence="4">
    <location>
        <begin position="337"/>
        <end position="355"/>
    </location>
</feature>
<evidence type="ECO:0000256" key="1">
    <source>
        <dbReference type="ARBA" id="ARBA00022737"/>
    </source>
</evidence>
<keyword evidence="4" id="KW-1133">Transmembrane helix</keyword>
<comment type="caution">
    <text evidence="5">The sequence shown here is derived from an EMBL/GenBank/DDBJ whole genome shotgun (WGS) entry which is preliminary data.</text>
</comment>
<dbReference type="Pfam" id="PF00023">
    <property type="entry name" value="Ank"/>
    <property type="match status" value="1"/>
</dbReference>
<feature type="transmembrane region" description="Helical" evidence="4">
    <location>
        <begin position="289"/>
        <end position="308"/>
    </location>
</feature>
<evidence type="ECO:0000256" key="4">
    <source>
        <dbReference type="SAM" id="Phobius"/>
    </source>
</evidence>
<feature type="transmembrane region" description="Helical" evidence="4">
    <location>
        <begin position="256"/>
        <end position="277"/>
    </location>
</feature>
<keyword evidence="2 3" id="KW-0040">ANK repeat</keyword>
<evidence type="ECO:0000256" key="3">
    <source>
        <dbReference type="PROSITE-ProRule" id="PRU00023"/>
    </source>
</evidence>
<feature type="repeat" description="ANK" evidence="3">
    <location>
        <begin position="1326"/>
        <end position="1358"/>
    </location>
</feature>
<feature type="transmembrane region" description="Helical" evidence="4">
    <location>
        <begin position="195"/>
        <end position="220"/>
    </location>
</feature>
<dbReference type="SMART" id="SM00248">
    <property type="entry name" value="ANK"/>
    <property type="match status" value="3"/>
</dbReference>
<dbReference type="SUPFAM" id="SSF48403">
    <property type="entry name" value="Ankyrin repeat"/>
    <property type="match status" value="1"/>
</dbReference>
<protein>
    <submittedName>
        <fullName evidence="5">Uncharacterized protein</fullName>
    </submittedName>
</protein>
<dbReference type="InterPro" id="IPR036770">
    <property type="entry name" value="Ankyrin_rpt-contain_sf"/>
</dbReference>
<evidence type="ECO:0000313" key="6">
    <source>
        <dbReference type="Proteomes" id="UP000604046"/>
    </source>
</evidence>
<keyword evidence="4" id="KW-0472">Membrane</keyword>
<dbReference type="Gene3D" id="1.25.40.20">
    <property type="entry name" value="Ankyrin repeat-containing domain"/>
    <property type="match status" value="1"/>
</dbReference>
<name>A0A812TU44_9DINO</name>
<dbReference type="PANTHER" id="PTHR24189:SF50">
    <property type="entry name" value="ANKYRIN REPEAT AND SOCS BOX PROTEIN 2"/>
    <property type="match status" value="1"/>
</dbReference>
<keyword evidence="1" id="KW-0677">Repeat</keyword>
<proteinExistence type="predicted"/>